<dbReference type="InterPro" id="IPR000182">
    <property type="entry name" value="GNAT_dom"/>
</dbReference>
<sequence>MQIRLATEMDLEQLVLLFDEYRQELGQGSDLSRCREFLRARLLENDSMIFIATEGDYPVAFTQVFPSFSSLLLKPLWYLDDLFVLPDYRGQGIAKELTCRARTLAQDAKVLAVKREFGELSQQVETDGTEQGLYHALL</sequence>
<dbReference type="CDD" id="cd04301">
    <property type="entry name" value="NAT_SF"/>
    <property type="match status" value="1"/>
</dbReference>
<dbReference type="GeneID" id="93809587"/>
<protein>
    <submittedName>
        <fullName evidence="1">Acetyltransferase (GNAT) family</fullName>
    </submittedName>
</protein>
<proteinExistence type="predicted"/>
<reference evidence="1 2" key="1">
    <citation type="submission" date="2018-06" db="EMBL/GenBank/DDBJ databases">
        <authorList>
            <consortium name="Pathogen Informatics"/>
            <person name="Doyle S."/>
        </authorList>
    </citation>
    <scope>NUCLEOTIDE SEQUENCE [LARGE SCALE GENOMIC DNA]</scope>
    <source>
        <strain evidence="1 2">NCTC10738</strain>
    </source>
</reference>
<keyword evidence="1" id="KW-0808">Transferase</keyword>
<gene>
    <name evidence="1" type="ORF">NCTC10738_03551</name>
</gene>
<dbReference type="Pfam" id="PF00583">
    <property type="entry name" value="Acetyltransf_1"/>
    <property type="match status" value="1"/>
</dbReference>
<evidence type="ECO:0000313" key="2">
    <source>
        <dbReference type="Proteomes" id="UP000254069"/>
    </source>
</evidence>
<organism evidence="1 2">
    <name type="scientific">Shewanella algae</name>
    <dbReference type="NCBI Taxonomy" id="38313"/>
    <lineage>
        <taxon>Bacteria</taxon>
        <taxon>Pseudomonadati</taxon>
        <taxon>Pseudomonadota</taxon>
        <taxon>Gammaproteobacteria</taxon>
        <taxon>Alteromonadales</taxon>
        <taxon>Shewanellaceae</taxon>
        <taxon>Shewanella</taxon>
    </lineage>
</organism>
<dbReference type="GO" id="GO:0016747">
    <property type="term" value="F:acyltransferase activity, transferring groups other than amino-acyl groups"/>
    <property type="evidence" value="ECO:0007669"/>
    <property type="project" value="InterPro"/>
</dbReference>
<accession>A0A380BL85</accession>
<dbReference type="Proteomes" id="UP000254069">
    <property type="component" value="Unassembled WGS sequence"/>
</dbReference>
<name>A0A380BL85_9GAMM</name>
<dbReference type="RefSeq" id="WP_025011941.1">
    <property type="nucleotide sequence ID" value="NZ_AP024609.1"/>
</dbReference>
<keyword evidence="2" id="KW-1185">Reference proteome</keyword>
<dbReference type="PROSITE" id="PS51186">
    <property type="entry name" value="GNAT"/>
    <property type="match status" value="1"/>
</dbReference>
<evidence type="ECO:0000313" key="1">
    <source>
        <dbReference type="EMBL" id="SUJ03105.1"/>
    </source>
</evidence>
<dbReference type="Gene3D" id="3.40.630.30">
    <property type="match status" value="1"/>
</dbReference>
<dbReference type="InterPro" id="IPR016181">
    <property type="entry name" value="Acyl_CoA_acyltransferase"/>
</dbReference>
<accession>A0A3G4UP67</accession>
<dbReference type="AlphaFoldDB" id="A0A380BL85"/>
<dbReference type="SUPFAM" id="SSF55729">
    <property type="entry name" value="Acyl-CoA N-acyltransferases (Nat)"/>
    <property type="match status" value="1"/>
</dbReference>
<dbReference type="EMBL" id="UGYO01000002">
    <property type="protein sequence ID" value="SUJ03105.1"/>
    <property type="molecule type" value="Genomic_DNA"/>
</dbReference>